<organism evidence="1 2">
    <name type="scientific">Diversispora epigaea</name>
    <dbReference type="NCBI Taxonomy" id="1348612"/>
    <lineage>
        <taxon>Eukaryota</taxon>
        <taxon>Fungi</taxon>
        <taxon>Fungi incertae sedis</taxon>
        <taxon>Mucoromycota</taxon>
        <taxon>Glomeromycotina</taxon>
        <taxon>Glomeromycetes</taxon>
        <taxon>Diversisporales</taxon>
        <taxon>Diversisporaceae</taxon>
        <taxon>Diversispora</taxon>
    </lineage>
</organism>
<proteinExistence type="predicted"/>
<dbReference type="Proteomes" id="UP000266861">
    <property type="component" value="Unassembled WGS sequence"/>
</dbReference>
<evidence type="ECO:0000313" key="1">
    <source>
        <dbReference type="EMBL" id="RHZ60323.1"/>
    </source>
</evidence>
<accession>A0A397HGF4</accession>
<dbReference type="AlphaFoldDB" id="A0A397HGF4"/>
<sequence>MSNSSNIATENRLLNYSSLPKPKYEENFERELEELTESMSDLCPSDSGIVDLDISNF</sequence>
<gene>
    <name evidence="1" type="ORF">Glove_355g60</name>
</gene>
<reference evidence="1 2" key="1">
    <citation type="submission" date="2018-08" db="EMBL/GenBank/DDBJ databases">
        <title>Genome and evolution of the arbuscular mycorrhizal fungus Diversispora epigaea (formerly Glomus versiforme) and its bacterial endosymbionts.</title>
        <authorList>
            <person name="Sun X."/>
            <person name="Fei Z."/>
            <person name="Harrison M."/>
        </authorList>
    </citation>
    <scope>NUCLEOTIDE SEQUENCE [LARGE SCALE GENOMIC DNA]</scope>
    <source>
        <strain evidence="1 2">IT104</strain>
    </source>
</reference>
<protein>
    <submittedName>
        <fullName evidence="1">Uncharacterized protein</fullName>
    </submittedName>
</protein>
<name>A0A397HGF4_9GLOM</name>
<evidence type="ECO:0000313" key="2">
    <source>
        <dbReference type="Proteomes" id="UP000266861"/>
    </source>
</evidence>
<comment type="caution">
    <text evidence="1">The sequence shown here is derived from an EMBL/GenBank/DDBJ whole genome shotgun (WGS) entry which is preliminary data.</text>
</comment>
<keyword evidence="2" id="KW-1185">Reference proteome</keyword>
<dbReference type="EMBL" id="PQFF01000324">
    <property type="protein sequence ID" value="RHZ60323.1"/>
    <property type="molecule type" value="Genomic_DNA"/>
</dbReference>